<reference evidence="1" key="1">
    <citation type="journal article" date="2014" name="Front. Microbiol.">
        <title>High frequency of phylogenetically diverse reductive dehalogenase-homologous genes in deep subseafloor sedimentary metagenomes.</title>
        <authorList>
            <person name="Kawai M."/>
            <person name="Futagami T."/>
            <person name="Toyoda A."/>
            <person name="Takaki Y."/>
            <person name="Nishi S."/>
            <person name="Hori S."/>
            <person name="Arai W."/>
            <person name="Tsubouchi T."/>
            <person name="Morono Y."/>
            <person name="Uchiyama I."/>
            <person name="Ito T."/>
            <person name="Fujiyama A."/>
            <person name="Inagaki F."/>
            <person name="Takami H."/>
        </authorList>
    </citation>
    <scope>NUCLEOTIDE SEQUENCE</scope>
    <source>
        <strain evidence="1">Expedition CK06-06</strain>
    </source>
</reference>
<gene>
    <name evidence="1" type="ORF">S03H2_52626</name>
</gene>
<proteinExistence type="predicted"/>
<evidence type="ECO:0000313" key="1">
    <source>
        <dbReference type="EMBL" id="GAH67436.1"/>
    </source>
</evidence>
<accession>X1HB67</accession>
<organism evidence="1">
    <name type="scientific">marine sediment metagenome</name>
    <dbReference type="NCBI Taxonomy" id="412755"/>
    <lineage>
        <taxon>unclassified sequences</taxon>
        <taxon>metagenomes</taxon>
        <taxon>ecological metagenomes</taxon>
    </lineage>
</organism>
<dbReference type="PROSITE" id="PS51257">
    <property type="entry name" value="PROKAR_LIPOPROTEIN"/>
    <property type="match status" value="1"/>
</dbReference>
<name>X1HB67_9ZZZZ</name>
<sequence length="219" mass="23700">MTPFAKKLFCLLGAAALVLVLGGCAGPARKDAASPPRVRVEGARILEPDPERPVEQGVLPPDLAERAEAESILAETQDRWRTEPDPDVVPDVTVTLELVNAGADEALRGLAYQGNVDLVMAEGIDRRVTVRLQDAPWAEAFGSILDGAHLIAQWEGRRVRVLTYEQLLAERTASENLETQFPRTDVIVLQNLLAKDIADTVTTVLSATGKVGIDEEMNA</sequence>
<feature type="non-terminal residue" evidence="1">
    <location>
        <position position="219"/>
    </location>
</feature>
<dbReference type="EMBL" id="BARU01033435">
    <property type="protein sequence ID" value="GAH67436.1"/>
    <property type="molecule type" value="Genomic_DNA"/>
</dbReference>
<dbReference type="AlphaFoldDB" id="X1HB67"/>
<protein>
    <submittedName>
        <fullName evidence="1">Uncharacterized protein</fullName>
    </submittedName>
</protein>
<dbReference type="Gene3D" id="3.30.1370.130">
    <property type="match status" value="1"/>
</dbReference>
<comment type="caution">
    <text evidence="1">The sequence shown here is derived from an EMBL/GenBank/DDBJ whole genome shotgun (WGS) entry which is preliminary data.</text>
</comment>